<evidence type="ECO:0000256" key="2">
    <source>
        <dbReference type="ARBA" id="ARBA00006436"/>
    </source>
</evidence>
<dbReference type="PANTHER" id="PTHR12184:SF1">
    <property type="entry name" value="UBIQUINOL-CYTOCHROME-C REDUCTASE COMPLEX ASSEMBLY FACTOR 1"/>
    <property type="match status" value="1"/>
</dbReference>
<dbReference type="Proteomes" id="UP000564885">
    <property type="component" value="Unassembled WGS sequence"/>
</dbReference>
<dbReference type="PANTHER" id="PTHR12184">
    <property type="entry name" value="UBIQUINOL-CYTOCHROME C REDUCTASE COMPLEX ASSEMBLY FACTOR 1 FAMILY MEMBER"/>
    <property type="match status" value="1"/>
</dbReference>
<comment type="similarity">
    <text evidence="1">Belongs to the CBP3 family.</text>
</comment>
<accession>A0A849I484</accession>
<comment type="similarity">
    <text evidence="2">Belongs to the UPF0174 family.</text>
</comment>
<gene>
    <name evidence="4" type="ORF">HJG44_07130</name>
</gene>
<evidence type="ECO:0000259" key="3">
    <source>
        <dbReference type="Pfam" id="PF03981"/>
    </source>
</evidence>
<keyword evidence="5" id="KW-1185">Reference proteome</keyword>
<feature type="domain" description="Ubiquinol-cytochrome c chaperone" evidence="3">
    <location>
        <begin position="48"/>
        <end position="179"/>
    </location>
</feature>
<dbReference type="InterPro" id="IPR007129">
    <property type="entry name" value="Ubiqinol_cyt_c_chaperone_CPB3"/>
</dbReference>
<organism evidence="4 5">
    <name type="scientific">Enterovirga aerilata</name>
    <dbReference type="NCBI Taxonomy" id="2730920"/>
    <lineage>
        <taxon>Bacteria</taxon>
        <taxon>Pseudomonadati</taxon>
        <taxon>Pseudomonadota</taxon>
        <taxon>Alphaproteobacteria</taxon>
        <taxon>Hyphomicrobiales</taxon>
        <taxon>Methylobacteriaceae</taxon>
        <taxon>Enterovirga</taxon>
    </lineage>
</organism>
<comment type="caution">
    <text evidence="4">The sequence shown here is derived from an EMBL/GenBank/DDBJ whole genome shotgun (WGS) entry which is preliminary data.</text>
</comment>
<protein>
    <submittedName>
        <fullName evidence="4">Ubiquinol-cytochrome C chaperone</fullName>
    </submittedName>
</protein>
<dbReference type="InterPro" id="IPR021150">
    <property type="entry name" value="Ubiq_cyt_c_chap"/>
</dbReference>
<dbReference type="Pfam" id="PF03981">
    <property type="entry name" value="Ubiq_cyt_C_chap"/>
    <property type="match status" value="1"/>
</dbReference>
<evidence type="ECO:0000313" key="4">
    <source>
        <dbReference type="EMBL" id="NNM72168.1"/>
    </source>
</evidence>
<reference evidence="4 5" key="1">
    <citation type="submission" date="2020-04" db="EMBL/GenBank/DDBJ databases">
        <title>Enterovirga sp. isolate from soil.</title>
        <authorList>
            <person name="Chea S."/>
            <person name="Kim D.-U."/>
        </authorList>
    </citation>
    <scope>NUCLEOTIDE SEQUENCE [LARGE SCALE GENOMIC DNA]</scope>
    <source>
        <strain evidence="4 5">DB1703</strain>
    </source>
</reference>
<dbReference type="AlphaFoldDB" id="A0A849I484"/>
<dbReference type="EMBL" id="JABEPP010000002">
    <property type="protein sequence ID" value="NNM72168.1"/>
    <property type="molecule type" value="Genomic_DNA"/>
</dbReference>
<name>A0A849I484_9HYPH</name>
<proteinExistence type="inferred from homology"/>
<evidence type="ECO:0000256" key="1">
    <source>
        <dbReference type="ARBA" id="ARBA00006407"/>
    </source>
</evidence>
<evidence type="ECO:0000313" key="5">
    <source>
        <dbReference type="Proteomes" id="UP000564885"/>
    </source>
</evidence>
<sequence length="194" mass="20707">MALTRRSGSGSVESMFGFRRKNSGRELVEGLHARVVEASRRPELYVEAGLPDTMEGRFEALTLHALLVLRRLRQLPPPADDVAQELVDAVFAHLEIALREMGIGDFGVPKRMKKLAQAFFDRTAKYDALIASGDAGGLAAEMAGRLGAEPARLRPFADLVLASEARLAVADLDAILAGPPFASASPAAAAEASR</sequence>